<sequence>MRGTRARAPLPPPGFSRPGEGVPARVTPGLVPDSWWQPRAPEPADTVPPAVPVPVLLTAVAPPLREPRGRALPTLIAPPGLLAAPGLPPAPRTAGRGPSRGKQTVSSATATAASPNPSTHTTCPRRHRRSGAEASRWPRRPPTAACLVSAGGGGGGSRAVHAAPTTHRDAERPSGLQTAVGGTCGPCAGLRTPVPERKMRPFQRRSTRERATP</sequence>
<dbReference type="Proteomes" id="UP000664940">
    <property type="component" value="Unassembled WGS sequence"/>
</dbReference>
<feature type="compositionally biased region" description="Low complexity" evidence="1">
    <location>
        <begin position="104"/>
        <end position="122"/>
    </location>
</feature>
<dbReference type="EMBL" id="JABVXQ010000013">
    <property type="protein sequence ID" value="KAF6081993.1"/>
    <property type="molecule type" value="Genomic_DNA"/>
</dbReference>
<dbReference type="AlphaFoldDB" id="A0A833YMN4"/>
<evidence type="ECO:0000313" key="2">
    <source>
        <dbReference type="EMBL" id="KAF6081993.1"/>
    </source>
</evidence>
<feature type="region of interest" description="Disordered" evidence="1">
    <location>
        <begin position="79"/>
        <end position="213"/>
    </location>
</feature>
<reference evidence="2 3" key="1">
    <citation type="journal article" date="2020" name="Nature">
        <title>Six reference-quality genomes reveal evolution of bat adaptations.</title>
        <authorList>
            <person name="Jebb D."/>
            <person name="Huang Z."/>
            <person name="Pippel M."/>
            <person name="Hughes G.M."/>
            <person name="Lavrichenko K."/>
            <person name="Devanna P."/>
            <person name="Winkler S."/>
            <person name="Jermiin L.S."/>
            <person name="Skirmuntt E.C."/>
            <person name="Katzourakis A."/>
            <person name="Burkitt-Gray L."/>
            <person name="Ray D.A."/>
            <person name="Sullivan K.A.M."/>
            <person name="Roscito J.G."/>
            <person name="Kirilenko B.M."/>
            <person name="Davalos L.M."/>
            <person name="Corthals A.P."/>
            <person name="Power M.L."/>
            <person name="Jones G."/>
            <person name="Ransome R.D."/>
            <person name="Dechmann D.K.N."/>
            <person name="Locatelli A.G."/>
            <person name="Puechmaille S.J."/>
            <person name="Fedrigo O."/>
            <person name="Jarvis E.D."/>
            <person name="Hiller M."/>
            <person name="Vernes S.C."/>
            <person name="Myers E.W."/>
            <person name="Teeling E.C."/>
        </authorList>
    </citation>
    <scope>NUCLEOTIDE SEQUENCE [LARGE SCALE GENOMIC DNA]</scope>
    <source>
        <strain evidence="2">Bat1K_MPI-CBG_1</strain>
    </source>
</reference>
<feature type="region of interest" description="Disordered" evidence="1">
    <location>
        <begin position="1"/>
        <end position="49"/>
    </location>
</feature>
<proteinExistence type="predicted"/>
<name>A0A833YMN4_9CHIR</name>
<evidence type="ECO:0000256" key="1">
    <source>
        <dbReference type="SAM" id="MobiDB-lite"/>
    </source>
</evidence>
<protein>
    <submittedName>
        <fullName evidence="2">Uncharacterized protein</fullName>
    </submittedName>
</protein>
<organism evidence="2 3">
    <name type="scientific">Phyllostomus discolor</name>
    <name type="common">pale spear-nosed bat</name>
    <dbReference type="NCBI Taxonomy" id="89673"/>
    <lineage>
        <taxon>Eukaryota</taxon>
        <taxon>Metazoa</taxon>
        <taxon>Chordata</taxon>
        <taxon>Craniata</taxon>
        <taxon>Vertebrata</taxon>
        <taxon>Euteleostomi</taxon>
        <taxon>Mammalia</taxon>
        <taxon>Eutheria</taxon>
        <taxon>Laurasiatheria</taxon>
        <taxon>Chiroptera</taxon>
        <taxon>Yangochiroptera</taxon>
        <taxon>Phyllostomidae</taxon>
        <taxon>Phyllostominae</taxon>
        <taxon>Phyllostomus</taxon>
    </lineage>
</organism>
<gene>
    <name evidence="2" type="ORF">HJG60_008961</name>
</gene>
<evidence type="ECO:0000313" key="3">
    <source>
        <dbReference type="Proteomes" id="UP000664940"/>
    </source>
</evidence>
<accession>A0A833YMN4</accession>
<comment type="caution">
    <text evidence="2">The sequence shown here is derived from an EMBL/GenBank/DDBJ whole genome shotgun (WGS) entry which is preliminary data.</text>
</comment>